<reference evidence="11" key="1">
    <citation type="submission" date="2016-07" db="EMBL/GenBank/DDBJ databases">
        <title>Nontailed viruses are major unrecognized killers of bacteria in the ocean.</title>
        <authorList>
            <person name="Kauffman K."/>
            <person name="Hussain F."/>
            <person name="Yang J."/>
            <person name="Arevalo P."/>
            <person name="Brown J."/>
            <person name="Cutler M."/>
            <person name="Kelly L."/>
            <person name="Polz M.F."/>
        </authorList>
    </citation>
    <scope>NUCLEOTIDE SEQUENCE [LARGE SCALE GENOMIC DNA]</scope>
    <source>
        <strain evidence="11">10N.222.48.A2</strain>
    </source>
</reference>
<dbReference type="AlphaFoldDB" id="A0A2N7NNT4"/>
<evidence type="ECO:0000313" key="10">
    <source>
        <dbReference type="EMBL" id="TKG30609.1"/>
    </source>
</evidence>
<evidence type="ECO:0000256" key="5">
    <source>
        <dbReference type="ARBA" id="ARBA00023136"/>
    </source>
</evidence>
<comment type="subcellular location">
    <subcellularLocation>
        <location evidence="1">Cell membrane</location>
        <topology evidence="1">Multi-pass membrane protein</topology>
    </subcellularLocation>
</comment>
<feature type="transmembrane region" description="Helical" evidence="7">
    <location>
        <begin position="747"/>
        <end position="767"/>
    </location>
</feature>
<dbReference type="EMBL" id="SYVV01000029">
    <property type="protein sequence ID" value="TKG30609.1"/>
    <property type="molecule type" value="Genomic_DNA"/>
</dbReference>
<evidence type="ECO:0000313" key="11">
    <source>
        <dbReference type="Proteomes" id="UP000235579"/>
    </source>
</evidence>
<dbReference type="SUPFAM" id="SSF103473">
    <property type="entry name" value="MFS general substrate transporter"/>
    <property type="match status" value="1"/>
</dbReference>
<dbReference type="Gene3D" id="1.20.1250.20">
    <property type="entry name" value="MFS general substrate transporter like domains"/>
    <property type="match status" value="1"/>
</dbReference>
<dbReference type="InterPro" id="IPR020846">
    <property type="entry name" value="MFS_dom"/>
</dbReference>
<feature type="transmembrane region" description="Helical" evidence="7">
    <location>
        <begin position="572"/>
        <end position="593"/>
    </location>
</feature>
<dbReference type="InterPro" id="IPR036259">
    <property type="entry name" value="MFS_trans_sf"/>
</dbReference>
<evidence type="ECO:0000256" key="2">
    <source>
        <dbReference type="ARBA" id="ARBA00022475"/>
    </source>
</evidence>
<feature type="transmembrane region" description="Helical" evidence="7">
    <location>
        <begin position="162"/>
        <end position="184"/>
    </location>
</feature>
<dbReference type="InterPro" id="IPR005829">
    <property type="entry name" value="Sugar_transporter_CS"/>
</dbReference>
<feature type="transmembrane region" description="Helical" evidence="7">
    <location>
        <begin position="517"/>
        <end position="536"/>
    </location>
</feature>
<evidence type="ECO:0000256" key="3">
    <source>
        <dbReference type="ARBA" id="ARBA00022692"/>
    </source>
</evidence>
<dbReference type="InterPro" id="IPR050189">
    <property type="entry name" value="MFS_Efflux_Transporters"/>
</dbReference>
<organism evidence="9 11">
    <name type="scientific">Vibrio tasmaniensis</name>
    <dbReference type="NCBI Taxonomy" id="212663"/>
    <lineage>
        <taxon>Bacteria</taxon>
        <taxon>Pseudomonadati</taxon>
        <taxon>Pseudomonadota</taxon>
        <taxon>Gammaproteobacteria</taxon>
        <taxon>Vibrionales</taxon>
        <taxon>Vibrionaceae</taxon>
        <taxon>Vibrio</taxon>
    </lineage>
</organism>
<dbReference type="InterPro" id="IPR011701">
    <property type="entry name" value="MFS"/>
</dbReference>
<feature type="transmembrane region" description="Helical" evidence="7">
    <location>
        <begin position="394"/>
        <end position="418"/>
    </location>
</feature>
<dbReference type="PANTHER" id="PTHR43124:SF3">
    <property type="entry name" value="CHLORAMPHENICOL EFFLUX PUMP RV0191"/>
    <property type="match status" value="1"/>
</dbReference>
<feature type="transmembrane region" description="Helical" evidence="7">
    <location>
        <begin position="819"/>
        <end position="837"/>
    </location>
</feature>
<dbReference type="PROSITE" id="PS00216">
    <property type="entry name" value="SUGAR_TRANSPORT_1"/>
    <property type="match status" value="1"/>
</dbReference>
<evidence type="ECO:0000256" key="6">
    <source>
        <dbReference type="SAM" id="MobiDB-lite"/>
    </source>
</evidence>
<feature type="domain" description="Major facilitator superfamily (MFS) profile" evidence="8">
    <location>
        <begin position="475"/>
        <end position="866"/>
    </location>
</feature>
<sequence>MNSKTSQTSTNPTSFSLSLRVKLMFAIMAVLLFSITLNATLNYFNFEKRLTETSDSTYRIVLEETHNDINQAISLGLPLSAISNIQGILDRRLKFVDGITALMVVSTSGEQLFGTGVHNQANDRQLSLDITNSFGLVEGQIKLYYSTSLLDQQKASLLKDQFLYSVIWIVLSCAFAFIALKYLLEGIVDRVKGATAIIETSDGASDLLPTLAQAHKALQSPYSMSKFEKLKTKHFPVFIISLAILLTIIANLGVSYQSLDKFSQIYEVKLEQKSTLIGDSLNQMIKGLLNKGVPDNRLHGLEDEFAFFVDNHSEILSITFNGESGSSYHYPEENVKHASIRVSTFNSDNLDNSNDHNNIDNHNNSNSQSHTMQLKVTTDNNLIMNMLKESVMDMITVLVASCLVVAEIILFMCNFMIISPWNQLKKVFMLVNRDIVNHLAKTSSRDEFGKLLHLANQAIIKLKPAQPSQDIDKQDFRFIRLPLFLLVLSEASSLAFFPRFVSSLDNITGWIPDNLVTSLPISLFMLCWAISLPFAGYWSDKVGRRHSLMTGGLITSIGLIATAFVQSLEFLLVARAFTAVGYGIVFISAQGYVSDTTNDSNRTKGMATFLSSFFSGSLCGAAIGGILAEKLGYSETFMLAGLIATLSVLLVYVFFEKSSTINSSKPLNLKDFKQLLSNKYFALITIFSAIPAKIVLTGFLYYICPVYLQFLGESSSVSGRVIMAYGLAIIVISPLSAILVDKLKNKMAFIFIGGLLSSLALLNFYFFQGTLGVLLIVIIIGIAHGICVSPQIPLVIELLSGQGIEKGKIIGIFRLTERIGNIAGPMLAGVCLSIFGYDNTILIFGVSLLVSSFSLILFFSLFLESDKQKLGVQS</sequence>
<dbReference type="EMBL" id="MDBP01000002">
    <property type="protein sequence ID" value="PMP18578.1"/>
    <property type="molecule type" value="Genomic_DNA"/>
</dbReference>
<proteinExistence type="predicted"/>
<evidence type="ECO:0000256" key="4">
    <source>
        <dbReference type="ARBA" id="ARBA00022989"/>
    </source>
</evidence>
<feature type="transmembrane region" description="Helical" evidence="7">
    <location>
        <begin position="722"/>
        <end position="740"/>
    </location>
</feature>
<evidence type="ECO:0000256" key="1">
    <source>
        <dbReference type="ARBA" id="ARBA00004651"/>
    </source>
</evidence>
<feature type="transmembrane region" description="Helical" evidence="7">
    <location>
        <begin position="548"/>
        <end position="566"/>
    </location>
</feature>
<dbReference type="PROSITE" id="PS50850">
    <property type="entry name" value="MFS"/>
    <property type="match status" value="1"/>
</dbReference>
<comment type="caution">
    <text evidence="9">The sequence shown here is derived from an EMBL/GenBank/DDBJ whole genome shotgun (WGS) entry which is preliminary data.</text>
</comment>
<dbReference type="PANTHER" id="PTHR43124">
    <property type="entry name" value="PURINE EFFLUX PUMP PBUE"/>
    <property type="match status" value="1"/>
</dbReference>
<accession>A0A2N7NNT4</accession>
<dbReference type="Proteomes" id="UP000308018">
    <property type="component" value="Unassembled WGS sequence"/>
</dbReference>
<evidence type="ECO:0000259" key="8">
    <source>
        <dbReference type="PROSITE" id="PS50850"/>
    </source>
</evidence>
<dbReference type="Pfam" id="PF07690">
    <property type="entry name" value="MFS_1"/>
    <property type="match status" value="1"/>
</dbReference>
<feature type="transmembrane region" description="Helical" evidence="7">
    <location>
        <begin position="605"/>
        <end position="627"/>
    </location>
</feature>
<keyword evidence="3 7" id="KW-0812">Transmembrane</keyword>
<protein>
    <submittedName>
        <fullName evidence="9 10">Transporter</fullName>
    </submittedName>
</protein>
<dbReference type="GO" id="GO:0005886">
    <property type="term" value="C:plasma membrane"/>
    <property type="evidence" value="ECO:0007669"/>
    <property type="project" value="UniProtKB-SubCell"/>
</dbReference>
<feature type="transmembrane region" description="Helical" evidence="7">
    <location>
        <begin position="773"/>
        <end position="799"/>
    </location>
</feature>
<feature type="transmembrane region" description="Helical" evidence="7">
    <location>
        <begin position="680"/>
        <end position="702"/>
    </location>
</feature>
<feature type="transmembrane region" description="Helical" evidence="7">
    <location>
        <begin position="633"/>
        <end position="655"/>
    </location>
</feature>
<dbReference type="GO" id="GO:0022857">
    <property type="term" value="F:transmembrane transporter activity"/>
    <property type="evidence" value="ECO:0007669"/>
    <property type="project" value="InterPro"/>
</dbReference>
<keyword evidence="5 7" id="KW-0472">Membrane</keyword>
<dbReference type="Proteomes" id="UP000235579">
    <property type="component" value="Unassembled WGS sequence"/>
</dbReference>
<name>A0A2N7NNT4_9VIBR</name>
<feature type="transmembrane region" description="Helical" evidence="7">
    <location>
        <begin position="235"/>
        <end position="254"/>
    </location>
</feature>
<feature type="transmembrane region" description="Helical" evidence="7">
    <location>
        <begin position="843"/>
        <end position="863"/>
    </location>
</feature>
<evidence type="ECO:0000256" key="7">
    <source>
        <dbReference type="SAM" id="Phobius"/>
    </source>
</evidence>
<evidence type="ECO:0000313" key="9">
    <source>
        <dbReference type="EMBL" id="PMP18578.1"/>
    </source>
</evidence>
<evidence type="ECO:0000313" key="12">
    <source>
        <dbReference type="Proteomes" id="UP000308018"/>
    </source>
</evidence>
<reference evidence="10 12" key="4">
    <citation type="submission" date="2019-04" db="EMBL/GenBank/DDBJ databases">
        <title>A reverse ecology approach based on a biological definition of microbial populations.</title>
        <authorList>
            <person name="Arevalo P."/>
            <person name="Vaninsberghe D."/>
            <person name="Elsherbini J."/>
            <person name="Gore J."/>
            <person name="Polz M."/>
        </authorList>
    </citation>
    <scope>NUCLEOTIDE SEQUENCE [LARGE SCALE GENOMIC DNA]</scope>
    <source>
        <strain evidence="10 12">10N.222.45.A8</strain>
    </source>
</reference>
<gene>
    <name evidence="9" type="ORF">BCS92_00375</name>
    <name evidence="10" type="ORF">FC057_15885</name>
</gene>
<feature type="transmembrane region" description="Helical" evidence="7">
    <location>
        <begin position="21"/>
        <end position="44"/>
    </location>
</feature>
<keyword evidence="2" id="KW-1003">Cell membrane</keyword>
<keyword evidence="4 7" id="KW-1133">Transmembrane helix</keyword>
<feature type="region of interest" description="Disordered" evidence="6">
    <location>
        <begin position="351"/>
        <end position="371"/>
    </location>
</feature>
<reference evidence="9" key="2">
    <citation type="submission" date="2016-07" db="EMBL/GenBank/DDBJ databases">
        <authorList>
            <person name="Wan K."/>
            <person name="Booth B."/>
            <person name="Spirohn K."/>
            <person name="Hao T."/>
            <person name="Hu Y."/>
            <person name="Calderwood M."/>
            <person name="Hill D."/>
            <person name="Mohr S."/>
            <person name="Vidal M."/>
            <person name="Celniker S."/>
            <person name="Perrimon N."/>
        </authorList>
    </citation>
    <scope>NUCLEOTIDE SEQUENCE</scope>
    <source>
        <strain evidence="9">10N.222.48.A2</strain>
    </source>
</reference>
<reference evidence="9" key="3">
    <citation type="journal article" date="2018" name="Nature">
        <title>A major lineage of non-tailed dsDNA viruses as unrecognized killers of marine bacteria.</title>
        <authorList>
            <person name="Kauffman K.M."/>
            <person name="Hussain F.A."/>
            <person name="Yang J."/>
            <person name="Arevalo P."/>
            <person name="Brown J.M."/>
            <person name="Chang W.K."/>
            <person name="VanInsberghe D."/>
            <person name="Elsherbini J."/>
            <person name="Sharma R.S."/>
            <person name="Cutler M.B."/>
            <person name="Kelly L."/>
            <person name="Polz M.F."/>
        </authorList>
    </citation>
    <scope>NUCLEOTIDE SEQUENCE</scope>
    <source>
        <strain evidence="9">10N.222.48.A2</strain>
    </source>
</reference>
<dbReference type="RefSeq" id="WP_102257287.1">
    <property type="nucleotide sequence ID" value="NZ_MDBP01000002.1"/>
</dbReference>